<comment type="similarity">
    <text evidence="4">Belongs to the protein N5-glutamine methyltransferase family. PrmB subfamily.</text>
</comment>
<keyword evidence="6" id="KW-0689">Ribosomal protein</keyword>
<evidence type="ECO:0000256" key="3">
    <source>
        <dbReference type="ARBA" id="ARBA00022691"/>
    </source>
</evidence>
<dbReference type="RefSeq" id="WP_136129870.1">
    <property type="nucleotide sequence ID" value="NZ_PDKU01000001.1"/>
</dbReference>
<sequence length="315" mass="35899">MDQIFIEEALNELYTIQDMLRWAVSCFVSANICYGHGTDNPWDEAVQLIIPSLFLPMDLNEDIRDARLTTSERKRIIKYVSRRVKECVPSAYITNKSWFCGYEFYVDNRVIIPRSPIGELIENHFVGIIKNQPDCILDMCTGSGCIAIACAYAFPHTKIDAVDISEEALSVAKKNIKKYHSVQNVNFIQSNLFNRLIDIKYDLIIANPPYVSEEEIANLPNEYHYEPKLGLVAGSDGLKIIIRILASATKYLNDNGVLICEVGNNMVKMIEQFSDVPFTWLKFDNGGEGVFMITRKQLINVEHHFSFIDYNCTGK</sequence>
<keyword evidence="3 4" id="KW-0949">S-adenosyl-L-methionine</keyword>
<accession>A0A2P5SWI9</accession>
<comment type="catalytic activity">
    <reaction evidence="4">
        <text>L-glutaminyl-[ribosomal protein uL3] + S-adenosyl-L-methionine = N(5)-methyl-L-glutaminyl-[ribosomal protein uL3] + S-adenosyl-L-homocysteine + H(+)</text>
        <dbReference type="Rhea" id="RHEA:45020"/>
        <dbReference type="Rhea" id="RHEA-COMP:11063"/>
        <dbReference type="Rhea" id="RHEA-COMP:11064"/>
        <dbReference type="ChEBI" id="CHEBI:15378"/>
        <dbReference type="ChEBI" id="CHEBI:30011"/>
        <dbReference type="ChEBI" id="CHEBI:57856"/>
        <dbReference type="ChEBI" id="CHEBI:59789"/>
        <dbReference type="ChEBI" id="CHEBI:61891"/>
        <dbReference type="EC" id="2.1.1.298"/>
    </reaction>
</comment>
<evidence type="ECO:0000259" key="5">
    <source>
        <dbReference type="Pfam" id="PF05175"/>
    </source>
</evidence>
<dbReference type="EC" id="2.1.1.298" evidence="4"/>
<evidence type="ECO:0000313" key="7">
    <source>
        <dbReference type="Proteomes" id="UP000296144"/>
    </source>
</evidence>
<dbReference type="FunFam" id="3.40.50.150:FF:000042">
    <property type="entry name" value="50S ribosomal protein L3 glutamine methyltransferase"/>
    <property type="match status" value="1"/>
</dbReference>
<dbReference type="InterPro" id="IPR004556">
    <property type="entry name" value="HemK-like"/>
</dbReference>
<evidence type="ECO:0000256" key="2">
    <source>
        <dbReference type="ARBA" id="ARBA00022679"/>
    </source>
</evidence>
<dbReference type="PANTHER" id="PTHR47806">
    <property type="entry name" value="50S RIBOSOMAL PROTEIN L3 GLUTAMINE METHYLTRANSFERASE"/>
    <property type="match status" value="1"/>
</dbReference>
<dbReference type="SUPFAM" id="SSF53335">
    <property type="entry name" value="S-adenosyl-L-methionine-dependent methyltransferases"/>
    <property type="match status" value="1"/>
</dbReference>
<dbReference type="InterPro" id="IPR017127">
    <property type="entry name" value="Ribosome_uL3_MTase"/>
</dbReference>
<keyword evidence="6" id="KW-0687">Ribonucleoprotein</keyword>
<dbReference type="EMBL" id="PDKU01000001">
    <property type="protein sequence ID" value="PPI86707.1"/>
    <property type="molecule type" value="Genomic_DNA"/>
</dbReference>
<dbReference type="FunFam" id="1.10.8.10:FF:000022">
    <property type="entry name" value="50S ribosomal protein L3 glutamine methyltransferase"/>
    <property type="match status" value="1"/>
</dbReference>
<dbReference type="Proteomes" id="UP000296144">
    <property type="component" value="Unassembled WGS sequence"/>
</dbReference>
<organism evidence="6 7">
    <name type="scientific">Candidatus Pantoea edessiphila</name>
    <dbReference type="NCBI Taxonomy" id="2044610"/>
    <lineage>
        <taxon>Bacteria</taxon>
        <taxon>Pseudomonadati</taxon>
        <taxon>Pseudomonadota</taxon>
        <taxon>Gammaproteobacteria</taxon>
        <taxon>Enterobacterales</taxon>
        <taxon>Erwiniaceae</taxon>
        <taxon>Pantoea</taxon>
    </lineage>
</organism>
<comment type="caution">
    <text evidence="6">The sequence shown here is derived from an EMBL/GenBank/DDBJ whole genome shotgun (WGS) entry which is preliminary data.</text>
</comment>
<dbReference type="OrthoDB" id="9800643at2"/>
<dbReference type="InterPro" id="IPR002052">
    <property type="entry name" value="DNA_methylase_N6_adenine_CS"/>
</dbReference>
<comment type="function">
    <text evidence="4">Methylates ribosomal protein uL3 on a specific glutamine residue.</text>
</comment>
<dbReference type="Pfam" id="PF05175">
    <property type="entry name" value="MTS"/>
    <property type="match status" value="1"/>
</dbReference>
<dbReference type="AlphaFoldDB" id="A0A2P5SWI9"/>
<dbReference type="GO" id="GO:0005840">
    <property type="term" value="C:ribosome"/>
    <property type="evidence" value="ECO:0007669"/>
    <property type="project" value="UniProtKB-KW"/>
</dbReference>
<dbReference type="GO" id="GO:0005829">
    <property type="term" value="C:cytosol"/>
    <property type="evidence" value="ECO:0007669"/>
    <property type="project" value="TreeGrafter"/>
</dbReference>
<dbReference type="HAMAP" id="MF_02125">
    <property type="entry name" value="L3_methyltr_PrmB"/>
    <property type="match status" value="1"/>
</dbReference>
<dbReference type="GO" id="GO:0036009">
    <property type="term" value="F:protein-glutamine N-methyltransferase activity"/>
    <property type="evidence" value="ECO:0007669"/>
    <property type="project" value="UniProtKB-UniRule"/>
</dbReference>
<dbReference type="PIRSF" id="PIRSF037167">
    <property type="entry name" value="Mtase_YfcB_prd"/>
    <property type="match status" value="1"/>
</dbReference>
<keyword evidence="1 4" id="KW-0489">Methyltransferase</keyword>
<evidence type="ECO:0000313" key="6">
    <source>
        <dbReference type="EMBL" id="PPI86707.1"/>
    </source>
</evidence>
<evidence type="ECO:0000256" key="1">
    <source>
        <dbReference type="ARBA" id="ARBA00022603"/>
    </source>
</evidence>
<dbReference type="PROSITE" id="PS00092">
    <property type="entry name" value="N6_MTASE"/>
    <property type="match status" value="1"/>
</dbReference>
<dbReference type="NCBIfam" id="TIGR03533">
    <property type="entry name" value="L3_gln_methyl"/>
    <property type="match status" value="1"/>
</dbReference>
<dbReference type="InterPro" id="IPR007848">
    <property type="entry name" value="Small_mtfrase_dom"/>
</dbReference>
<dbReference type="InterPro" id="IPR029063">
    <property type="entry name" value="SAM-dependent_MTases_sf"/>
</dbReference>
<dbReference type="CDD" id="cd02440">
    <property type="entry name" value="AdoMet_MTases"/>
    <property type="match status" value="1"/>
</dbReference>
<keyword evidence="7" id="KW-1185">Reference proteome</keyword>
<keyword evidence="2 4" id="KW-0808">Transferase</keyword>
<protein>
    <recommendedName>
        <fullName evidence="4">Ribosomal protein uL3 glutamine methyltransferase</fullName>
        <shortName evidence="4">uL3 MTase</shortName>
        <ecNumber evidence="4">2.1.1.298</ecNumber>
    </recommendedName>
    <alternativeName>
        <fullName evidence="4">N5-glutamine methyltransferase PrmB</fullName>
    </alternativeName>
</protein>
<name>A0A2P5SWI9_9GAMM</name>
<dbReference type="GO" id="GO:0032259">
    <property type="term" value="P:methylation"/>
    <property type="evidence" value="ECO:0007669"/>
    <property type="project" value="UniProtKB-KW"/>
</dbReference>
<dbReference type="PANTHER" id="PTHR47806:SF1">
    <property type="entry name" value="RIBOSOMAL PROTEIN UL3 GLUTAMINE METHYLTRANSFERASE"/>
    <property type="match status" value="1"/>
</dbReference>
<dbReference type="NCBIfam" id="TIGR00536">
    <property type="entry name" value="hemK_fam"/>
    <property type="match status" value="1"/>
</dbReference>
<gene>
    <name evidence="4" type="primary">prmB</name>
    <name evidence="6" type="ORF">CRV10_00390</name>
</gene>
<dbReference type="GO" id="GO:0003676">
    <property type="term" value="F:nucleic acid binding"/>
    <property type="evidence" value="ECO:0007669"/>
    <property type="project" value="InterPro"/>
</dbReference>
<reference evidence="6 7" key="1">
    <citation type="journal article" date="2018" name="Genome Biol. Evol.">
        <title>Cladogenesis and Genomic Streamlining in Extracellular Endosymbionts of Tropical Stink Bugs.</title>
        <authorList>
            <person name="Otero-Bravo A."/>
            <person name="Goffredi S."/>
            <person name="Sabree Z.L."/>
        </authorList>
    </citation>
    <scope>NUCLEOTIDE SEQUENCE [LARGE SCALE GENOMIC DNA]</scope>
    <source>
        <strain evidence="6 7">SoEL</strain>
    </source>
</reference>
<evidence type="ECO:0000256" key="4">
    <source>
        <dbReference type="HAMAP-Rule" id="MF_02125"/>
    </source>
</evidence>
<proteinExistence type="inferred from homology"/>
<dbReference type="Gene3D" id="3.40.50.150">
    <property type="entry name" value="Vaccinia Virus protein VP39"/>
    <property type="match status" value="1"/>
</dbReference>
<feature type="domain" description="Methyltransferase small" evidence="5">
    <location>
        <begin position="134"/>
        <end position="215"/>
    </location>
</feature>